<dbReference type="RefSeq" id="WP_010849819.1">
    <property type="nucleotide sequence ID" value="NZ_HF570956.1"/>
</dbReference>
<keyword evidence="4 6" id="KW-1133">Transmembrane helix</keyword>
<dbReference type="Proteomes" id="UP000013167">
    <property type="component" value="Unassembled WGS sequence"/>
</dbReference>
<accession>N0DZ85</accession>
<evidence type="ECO:0000256" key="6">
    <source>
        <dbReference type="SAM" id="Phobius"/>
    </source>
</evidence>
<comment type="subcellular location">
    <subcellularLocation>
        <location evidence="1">Cell membrane</location>
        <topology evidence="1">Multi-pass membrane protein</topology>
    </subcellularLocation>
</comment>
<organism evidence="7 8">
    <name type="scientific">Phycicoccus elongatus Lp2</name>
    <dbReference type="NCBI Taxonomy" id="1193181"/>
    <lineage>
        <taxon>Bacteria</taxon>
        <taxon>Bacillati</taxon>
        <taxon>Actinomycetota</taxon>
        <taxon>Actinomycetes</taxon>
        <taxon>Micrococcales</taxon>
        <taxon>Intrasporangiaceae</taxon>
        <taxon>Phycicoccus</taxon>
    </lineage>
</organism>
<dbReference type="InterPro" id="IPR017039">
    <property type="entry name" value="Virul_fac_BrkB"/>
</dbReference>
<feature type="transmembrane region" description="Helical" evidence="6">
    <location>
        <begin position="203"/>
        <end position="228"/>
    </location>
</feature>
<comment type="caution">
    <text evidence="7">The sequence shown here is derived from an EMBL/GenBank/DDBJ whole genome shotgun (WGS) entry which is preliminary data.</text>
</comment>
<dbReference type="HOGENOM" id="CLU_070304_0_0_11"/>
<keyword evidence="5 6" id="KW-0472">Membrane</keyword>
<feature type="transmembrane region" description="Helical" evidence="6">
    <location>
        <begin position="240"/>
        <end position="262"/>
    </location>
</feature>
<evidence type="ECO:0000313" key="7">
    <source>
        <dbReference type="EMBL" id="CCH69943.1"/>
    </source>
</evidence>
<proteinExistence type="predicted"/>
<dbReference type="PANTHER" id="PTHR30213:SF1">
    <property type="entry name" value="INNER MEMBRANE PROTEIN YHJD"/>
    <property type="match status" value="1"/>
</dbReference>
<dbReference type="GO" id="GO:0005886">
    <property type="term" value="C:plasma membrane"/>
    <property type="evidence" value="ECO:0007669"/>
    <property type="project" value="UniProtKB-SubCell"/>
</dbReference>
<reference evidence="7 8" key="1">
    <citation type="journal article" date="2013" name="ISME J.">
        <title>A metabolic model for members of the genus Tetrasphaera involved in enhanced biological phosphorus removal.</title>
        <authorList>
            <person name="Kristiansen R."/>
            <person name="Nguyen H.T.T."/>
            <person name="Saunders A.M."/>
            <person name="Nielsen J.L."/>
            <person name="Wimmer R."/>
            <person name="Le V.Q."/>
            <person name="McIlroy S.J."/>
            <person name="Petrovski S."/>
            <person name="Seviour R.J."/>
            <person name="Calteau A."/>
            <person name="Nielsen K.L."/>
            <person name="Nielsen P.H."/>
        </authorList>
    </citation>
    <scope>NUCLEOTIDE SEQUENCE [LARGE SCALE GENOMIC DNA]</scope>
    <source>
        <strain evidence="7 8">Lp2</strain>
    </source>
</reference>
<keyword evidence="2" id="KW-1003">Cell membrane</keyword>
<sequence length="327" mass="35202">MSLVDRFDAFQRRHPVIGFPLGVIYKFFDDSGGYLAALITYYAFVSLFPLLLLLATVLSWVLSSRPDLQEEIIESALSQFPVVGDQLGNPTALSGGTAGVIVGVLVSVYGGLGVGNAVQHALNTVWAIPRNSRPNPITVRLRSLVIVLTAGLAIVGTTTLSTLAALRVGWFGPAVSITITLLANTLVLLGVQRWAVARRMPPTAHIAGALFAAALWQLIQTYGVVYIGRIVKESSVTNGVVGFVLGLLAFVYLVAVAFVLSAELNVVRARRLYPRALLTPFTDDVDLTDADRQTYAAQARSMRTKGYEEIEVTFRRDGGGHEDSDAV</sequence>
<feature type="transmembrane region" description="Helical" evidence="6">
    <location>
        <begin position="39"/>
        <end position="62"/>
    </location>
</feature>
<evidence type="ECO:0000256" key="5">
    <source>
        <dbReference type="ARBA" id="ARBA00023136"/>
    </source>
</evidence>
<dbReference type="AlphaFoldDB" id="N0DZ85"/>
<evidence type="ECO:0000313" key="8">
    <source>
        <dbReference type="Proteomes" id="UP000013167"/>
    </source>
</evidence>
<feature type="transmembrane region" description="Helical" evidence="6">
    <location>
        <begin position="143"/>
        <end position="164"/>
    </location>
</feature>
<dbReference type="STRING" id="1193181.BN10_460044"/>
<dbReference type="PANTHER" id="PTHR30213">
    <property type="entry name" value="INNER MEMBRANE PROTEIN YHJD"/>
    <property type="match status" value="1"/>
</dbReference>
<evidence type="ECO:0000256" key="4">
    <source>
        <dbReference type="ARBA" id="ARBA00022989"/>
    </source>
</evidence>
<name>N0DZ85_9MICO</name>
<protein>
    <submittedName>
        <fullName evidence="7">Ribonuclease BN</fullName>
    </submittedName>
</protein>
<evidence type="ECO:0000256" key="1">
    <source>
        <dbReference type="ARBA" id="ARBA00004651"/>
    </source>
</evidence>
<dbReference type="OrthoDB" id="3349406at2"/>
<keyword evidence="8" id="KW-1185">Reference proteome</keyword>
<dbReference type="Pfam" id="PF03631">
    <property type="entry name" value="Virul_fac_BrkB"/>
    <property type="match status" value="1"/>
</dbReference>
<dbReference type="EMBL" id="CAIZ01000115">
    <property type="protein sequence ID" value="CCH69943.1"/>
    <property type="molecule type" value="Genomic_DNA"/>
</dbReference>
<feature type="transmembrane region" description="Helical" evidence="6">
    <location>
        <begin position="170"/>
        <end position="191"/>
    </location>
</feature>
<keyword evidence="3 6" id="KW-0812">Transmembrane</keyword>
<gene>
    <name evidence="7" type="ORF">BN10_460044</name>
</gene>
<dbReference type="eggNOG" id="COG1295">
    <property type="taxonomic scope" value="Bacteria"/>
</dbReference>
<evidence type="ECO:0000256" key="3">
    <source>
        <dbReference type="ARBA" id="ARBA00022692"/>
    </source>
</evidence>
<evidence type="ECO:0000256" key="2">
    <source>
        <dbReference type="ARBA" id="ARBA00022475"/>
    </source>
</evidence>